<reference evidence="2 3" key="1">
    <citation type="submission" date="2023-03" db="EMBL/GenBank/DDBJ databases">
        <title>High recombination rates correlate with genetic variation in Cardiocondyla obscurior ants.</title>
        <authorList>
            <person name="Errbii M."/>
        </authorList>
    </citation>
    <scope>NUCLEOTIDE SEQUENCE [LARGE SCALE GENOMIC DNA]</scope>
    <source>
        <strain evidence="2">Alpha-2009</strain>
        <tissue evidence="2">Whole body</tissue>
    </source>
</reference>
<protein>
    <submittedName>
        <fullName evidence="2">Uncharacterized protein</fullName>
    </submittedName>
</protein>
<dbReference type="Proteomes" id="UP001430953">
    <property type="component" value="Unassembled WGS sequence"/>
</dbReference>
<feature type="region of interest" description="Disordered" evidence="1">
    <location>
        <begin position="1"/>
        <end position="29"/>
    </location>
</feature>
<gene>
    <name evidence="2" type="ORF">PUN28_003935</name>
</gene>
<evidence type="ECO:0000313" key="2">
    <source>
        <dbReference type="EMBL" id="KAL0128908.1"/>
    </source>
</evidence>
<feature type="compositionally biased region" description="Polar residues" evidence="1">
    <location>
        <begin position="14"/>
        <end position="24"/>
    </location>
</feature>
<accession>A0AAW2GLJ8</accession>
<sequence length="88" mass="10034">MEESAMAKSAIEKSATSNDAVQNKTTERKAVDAIKSTNKKYEHFSFFGGADQEVAIIFDSRYEYKLFYDKPHPIDGFHYSNAFKGKKK</sequence>
<proteinExistence type="predicted"/>
<keyword evidence="3" id="KW-1185">Reference proteome</keyword>
<dbReference type="AlphaFoldDB" id="A0AAW2GLJ8"/>
<dbReference type="EMBL" id="JADYXP020000003">
    <property type="protein sequence ID" value="KAL0128908.1"/>
    <property type="molecule type" value="Genomic_DNA"/>
</dbReference>
<comment type="caution">
    <text evidence="2">The sequence shown here is derived from an EMBL/GenBank/DDBJ whole genome shotgun (WGS) entry which is preliminary data.</text>
</comment>
<evidence type="ECO:0000256" key="1">
    <source>
        <dbReference type="SAM" id="MobiDB-lite"/>
    </source>
</evidence>
<organism evidence="2 3">
    <name type="scientific">Cardiocondyla obscurior</name>
    <dbReference type="NCBI Taxonomy" id="286306"/>
    <lineage>
        <taxon>Eukaryota</taxon>
        <taxon>Metazoa</taxon>
        <taxon>Ecdysozoa</taxon>
        <taxon>Arthropoda</taxon>
        <taxon>Hexapoda</taxon>
        <taxon>Insecta</taxon>
        <taxon>Pterygota</taxon>
        <taxon>Neoptera</taxon>
        <taxon>Endopterygota</taxon>
        <taxon>Hymenoptera</taxon>
        <taxon>Apocrita</taxon>
        <taxon>Aculeata</taxon>
        <taxon>Formicoidea</taxon>
        <taxon>Formicidae</taxon>
        <taxon>Myrmicinae</taxon>
        <taxon>Cardiocondyla</taxon>
    </lineage>
</organism>
<name>A0AAW2GLJ8_9HYME</name>
<evidence type="ECO:0000313" key="3">
    <source>
        <dbReference type="Proteomes" id="UP001430953"/>
    </source>
</evidence>